<evidence type="ECO:0000259" key="1">
    <source>
        <dbReference type="Pfam" id="PF13478"/>
    </source>
</evidence>
<feature type="domain" description="XdhC Rossmann" evidence="1">
    <location>
        <begin position="76"/>
        <end position="216"/>
    </location>
</feature>
<reference evidence="2 3" key="1">
    <citation type="submission" date="2014-09" db="EMBL/GenBank/DDBJ databases">
        <title>Isolation and characterization of Aurantimonas altamirensis ON-56566 from clinical sample following a dog bite.</title>
        <authorList>
            <person name="Eshaghi A."/>
            <person name="Li A."/>
            <person name="Shahinas D."/>
            <person name="Bahn P."/>
            <person name="Kus J.V."/>
            <person name="Patel S.N."/>
        </authorList>
    </citation>
    <scope>NUCLEOTIDE SEQUENCE [LARGE SCALE GENOMIC DNA]</scope>
    <source>
        <strain evidence="2 3">ON-56566</strain>
    </source>
</reference>
<proteinExistence type="predicted"/>
<dbReference type="RefSeq" id="WP_039192408.1">
    <property type="nucleotide sequence ID" value="NZ_JRFJ01000002.1"/>
</dbReference>
<dbReference type="STRING" id="370622.LA66_10870"/>
<organism evidence="2 3">
    <name type="scientific">Aureimonas altamirensis</name>
    <dbReference type="NCBI Taxonomy" id="370622"/>
    <lineage>
        <taxon>Bacteria</taxon>
        <taxon>Pseudomonadati</taxon>
        <taxon>Pseudomonadota</taxon>
        <taxon>Alphaproteobacteria</taxon>
        <taxon>Hyphomicrobiales</taxon>
        <taxon>Aurantimonadaceae</taxon>
        <taxon>Aureimonas</taxon>
    </lineage>
</organism>
<dbReference type="EMBL" id="JRFJ01000002">
    <property type="protein sequence ID" value="KHJ55032.1"/>
    <property type="molecule type" value="Genomic_DNA"/>
</dbReference>
<sequence>MDRAILAALNEERRARRPVALATDTASGDSRLILAAGFAGDALADEIAGAMASRSACMHQPERGLFVKVYLPQPRLIVVGAVHIAQSLAAMAAMTELDVVIVDPRGAFASGARFDSFEIHEAWPQDHLASHPLDARTALVALSHNPDIDDPALLAACTSPAFYIGALGSRKSHAARTGRLAKAGLSAAQIARIEAPIGLDIGSVTPAEIAVSILASLIAARHGTARHLAAGGSVAA</sequence>
<evidence type="ECO:0000313" key="3">
    <source>
        <dbReference type="Proteomes" id="UP000030826"/>
    </source>
</evidence>
<dbReference type="InterPro" id="IPR027051">
    <property type="entry name" value="XdhC_Rossmann_dom"/>
</dbReference>
<accession>A0A0B1Q801</accession>
<dbReference type="AlphaFoldDB" id="A0A0B1Q801"/>
<dbReference type="OrthoDB" id="9815497at2"/>
<name>A0A0B1Q801_9HYPH</name>
<protein>
    <recommendedName>
        <fullName evidence="1">XdhC Rossmann domain-containing protein</fullName>
    </recommendedName>
</protein>
<evidence type="ECO:0000313" key="2">
    <source>
        <dbReference type="EMBL" id="KHJ55032.1"/>
    </source>
</evidence>
<gene>
    <name evidence="2" type="ORF">LA66_10870</name>
</gene>
<dbReference type="Proteomes" id="UP000030826">
    <property type="component" value="Unassembled WGS sequence"/>
</dbReference>
<dbReference type="Pfam" id="PF13478">
    <property type="entry name" value="XdhC_C"/>
    <property type="match status" value="1"/>
</dbReference>
<comment type="caution">
    <text evidence="2">The sequence shown here is derived from an EMBL/GenBank/DDBJ whole genome shotgun (WGS) entry which is preliminary data.</text>
</comment>
<dbReference type="Gene3D" id="3.40.50.720">
    <property type="entry name" value="NAD(P)-binding Rossmann-like Domain"/>
    <property type="match status" value="1"/>
</dbReference>
<dbReference type="PANTHER" id="PTHR30388">
    <property type="entry name" value="ALDEHYDE OXIDOREDUCTASE MOLYBDENUM COFACTOR ASSEMBLY PROTEIN"/>
    <property type="match status" value="1"/>
</dbReference>
<dbReference type="InterPro" id="IPR052698">
    <property type="entry name" value="MoCofactor_Util/Proc"/>
</dbReference>
<dbReference type="PANTHER" id="PTHR30388:SF4">
    <property type="entry name" value="MOLYBDENUM COFACTOR INSERTION CHAPERONE PAOD"/>
    <property type="match status" value="1"/>
</dbReference>